<reference evidence="11" key="1">
    <citation type="submission" date="2023-05" db="EMBL/GenBank/DDBJ databases">
        <title>Nepenthes gracilis genome sequencing.</title>
        <authorList>
            <person name="Fukushima K."/>
        </authorList>
    </citation>
    <scope>NUCLEOTIDE SEQUENCE</scope>
    <source>
        <strain evidence="11">SING2019-196</strain>
    </source>
</reference>
<feature type="coiled-coil region" evidence="9">
    <location>
        <begin position="130"/>
        <end position="157"/>
    </location>
</feature>
<evidence type="ECO:0000256" key="1">
    <source>
        <dbReference type="ARBA" id="ARBA00004123"/>
    </source>
</evidence>
<keyword evidence="12" id="KW-1185">Reference proteome</keyword>
<evidence type="ECO:0000313" key="11">
    <source>
        <dbReference type="EMBL" id="GMH26269.1"/>
    </source>
</evidence>
<dbReference type="Pfam" id="PF00447">
    <property type="entry name" value="HSF_DNA-bind"/>
    <property type="match status" value="1"/>
</dbReference>
<keyword evidence="5" id="KW-0238">DNA-binding</keyword>
<proteinExistence type="inferred from homology"/>
<dbReference type="PANTHER" id="PTHR10015">
    <property type="entry name" value="HEAT SHOCK TRANSCRIPTION FACTOR"/>
    <property type="match status" value="1"/>
</dbReference>
<evidence type="ECO:0000256" key="9">
    <source>
        <dbReference type="SAM" id="Coils"/>
    </source>
</evidence>
<dbReference type="FunFam" id="1.10.10.10:FF:000057">
    <property type="entry name" value="Heat shock transcription factor 1"/>
    <property type="match status" value="1"/>
</dbReference>
<dbReference type="SMART" id="SM00415">
    <property type="entry name" value="HSF"/>
    <property type="match status" value="1"/>
</dbReference>
<protein>
    <recommendedName>
        <fullName evidence="10">HSF-type DNA-binding domain-containing protein</fullName>
    </recommendedName>
</protein>
<evidence type="ECO:0000256" key="5">
    <source>
        <dbReference type="ARBA" id="ARBA00023125"/>
    </source>
</evidence>
<dbReference type="Gene3D" id="1.10.10.10">
    <property type="entry name" value="Winged helix-like DNA-binding domain superfamily/Winged helix DNA-binding domain"/>
    <property type="match status" value="1"/>
</dbReference>
<organism evidence="11 12">
    <name type="scientific">Nepenthes gracilis</name>
    <name type="common">Slender pitcher plant</name>
    <dbReference type="NCBI Taxonomy" id="150966"/>
    <lineage>
        <taxon>Eukaryota</taxon>
        <taxon>Viridiplantae</taxon>
        <taxon>Streptophyta</taxon>
        <taxon>Embryophyta</taxon>
        <taxon>Tracheophyta</taxon>
        <taxon>Spermatophyta</taxon>
        <taxon>Magnoliopsida</taxon>
        <taxon>eudicotyledons</taxon>
        <taxon>Gunneridae</taxon>
        <taxon>Pentapetalae</taxon>
        <taxon>Caryophyllales</taxon>
        <taxon>Nepenthaceae</taxon>
        <taxon>Nepenthes</taxon>
    </lineage>
</organism>
<evidence type="ECO:0000259" key="10">
    <source>
        <dbReference type="PROSITE" id="PS00434"/>
    </source>
</evidence>
<dbReference type="InterPro" id="IPR036390">
    <property type="entry name" value="WH_DNA-bd_sf"/>
</dbReference>
<dbReference type="EMBL" id="BSYO01000030">
    <property type="protein sequence ID" value="GMH26269.1"/>
    <property type="molecule type" value="Genomic_DNA"/>
</dbReference>
<evidence type="ECO:0000256" key="4">
    <source>
        <dbReference type="ARBA" id="ARBA00023016"/>
    </source>
</evidence>
<evidence type="ECO:0000256" key="8">
    <source>
        <dbReference type="RuleBase" id="RU004020"/>
    </source>
</evidence>
<name>A0AAD3TC77_NEPGR</name>
<accession>A0AAD3TC77</accession>
<comment type="caution">
    <text evidence="11">The sequence shown here is derived from an EMBL/GenBank/DDBJ whole genome shotgun (WGS) entry which is preliminary data.</text>
</comment>
<evidence type="ECO:0000313" key="12">
    <source>
        <dbReference type="Proteomes" id="UP001279734"/>
    </source>
</evidence>
<evidence type="ECO:0000256" key="6">
    <source>
        <dbReference type="ARBA" id="ARBA00023163"/>
    </source>
</evidence>
<dbReference type="GO" id="GO:0005634">
    <property type="term" value="C:nucleus"/>
    <property type="evidence" value="ECO:0007669"/>
    <property type="project" value="UniProtKB-SubCell"/>
</dbReference>
<comment type="subcellular location">
    <subcellularLocation>
        <location evidence="1">Nucleus</location>
    </subcellularLocation>
</comment>
<dbReference type="GO" id="GO:0000978">
    <property type="term" value="F:RNA polymerase II cis-regulatory region sequence-specific DNA binding"/>
    <property type="evidence" value="ECO:0007669"/>
    <property type="project" value="TreeGrafter"/>
</dbReference>
<sequence length="386" mass="43964">MVKTNVNGDNVPPFLAKLYEMVDDQSTNHIISWNQSSDSFVIWDMTEFSRDLLPKYFKHSNFSSFMRQLNIYGFRKVDTDRWEFANQGFIKDQKHLLSNIIRRRQPHGLAQQKYSQEKEPPLEASEEVDYTNLQKEVETLKTDKNVLMQELVKLRERQATSQNKLLVLRERLHGMEKNQQQMLSFLVMVMQSPGLLVQLYQPQEGNWRMAEAGKITLQQGTEDGKTASADGVIIRYQLPSEEGLKPASFPDPEKNGVHDLLFDGVKDLSMNIDFPPLPMEENPLSSDNCGSFILPELDLGMLEQFLLSSPSGDDSENAELHEEKPFISAVEIESILSGIELDNSQPTQTYESLCMDGSNQSQNLEVLTEQLGHLSPGRNSNKGEMM</sequence>
<keyword evidence="9" id="KW-0175">Coiled coil</keyword>
<evidence type="ECO:0000256" key="3">
    <source>
        <dbReference type="ARBA" id="ARBA00023015"/>
    </source>
</evidence>
<dbReference type="SUPFAM" id="SSF46785">
    <property type="entry name" value="Winged helix' DNA-binding domain"/>
    <property type="match status" value="1"/>
</dbReference>
<dbReference type="PANTHER" id="PTHR10015:SF325">
    <property type="entry name" value="HEAT STRESS TRANSCRIPTION FACTOR A-8"/>
    <property type="match status" value="1"/>
</dbReference>
<dbReference type="PRINTS" id="PR00056">
    <property type="entry name" value="HSFDOMAIN"/>
</dbReference>
<keyword evidence="2" id="KW-0597">Phosphoprotein</keyword>
<gene>
    <name evidence="11" type="ORF">Nepgr_028112</name>
</gene>
<keyword evidence="4" id="KW-0346">Stress response</keyword>
<comment type="similarity">
    <text evidence="8">Belongs to the HSF family.</text>
</comment>
<keyword evidence="7" id="KW-0539">Nucleus</keyword>
<dbReference type="PROSITE" id="PS00434">
    <property type="entry name" value="HSF_DOMAIN"/>
    <property type="match status" value="1"/>
</dbReference>
<keyword evidence="6" id="KW-0804">Transcription</keyword>
<dbReference type="AlphaFoldDB" id="A0AAD3TC77"/>
<dbReference type="GO" id="GO:0006357">
    <property type="term" value="P:regulation of transcription by RNA polymerase II"/>
    <property type="evidence" value="ECO:0007669"/>
    <property type="project" value="TreeGrafter"/>
</dbReference>
<evidence type="ECO:0000256" key="2">
    <source>
        <dbReference type="ARBA" id="ARBA00022553"/>
    </source>
</evidence>
<evidence type="ECO:0000256" key="7">
    <source>
        <dbReference type="ARBA" id="ARBA00023242"/>
    </source>
</evidence>
<dbReference type="GO" id="GO:0034605">
    <property type="term" value="P:cellular response to heat"/>
    <property type="evidence" value="ECO:0007669"/>
    <property type="project" value="TreeGrafter"/>
</dbReference>
<dbReference type="InterPro" id="IPR036388">
    <property type="entry name" value="WH-like_DNA-bd_sf"/>
</dbReference>
<dbReference type="InterPro" id="IPR000232">
    <property type="entry name" value="HSF_DNA-bd"/>
</dbReference>
<keyword evidence="3" id="KW-0805">Transcription regulation</keyword>
<feature type="domain" description="HSF-type DNA-binding" evidence="10">
    <location>
        <begin position="53"/>
        <end position="77"/>
    </location>
</feature>
<dbReference type="Proteomes" id="UP001279734">
    <property type="component" value="Unassembled WGS sequence"/>
</dbReference>
<dbReference type="GO" id="GO:0003700">
    <property type="term" value="F:DNA-binding transcription factor activity"/>
    <property type="evidence" value="ECO:0007669"/>
    <property type="project" value="InterPro"/>
</dbReference>